<protein>
    <submittedName>
        <fullName evidence="5">Prepilin-type cleavage/methylation domain-containing protein</fullName>
    </submittedName>
    <submittedName>
        <fullName evidence="6">Type II secretion system protein</fullName>
    </submittedName>
</protein>
<evidence type="ECO:0000313" key="7">
    <source>
        <dbReference type="Proteomes" id="UP000195798"/>
    </source>
</evidence>
<dbReference type="EMBL" id="CP021427">
    <property type="protein sequence ID" value="ART98815.1"/>
    <property type="molecule type" value="Genomic_DNA"/>
</dbReference>
<evidence type="ECO:0000256" key="1">
    <source>
        <dbReference type="ARBA" id="ARBA00004241"/>
    </source>
</evidence>
<keyword evidence="2" id="KW-0178">Competence</keyword>
<organism evidence="5 8">
    <name type="scientific">Lactobacillus gasseri</name>
    <dbReference type="NCBI Taxonomy" id="1596"/>
    <lineage>
        <taxon>Bacteria</taxon>
        <taxon>Bacillati</taxon>
        <taxon>Bacillota</taxon>
        <taxon>Bacilli</taxon>
        <taxon>Lactobacillales</taxon>
        <taxon>Lactobacillaceae</taxon>
        <taxon>Lactobacillus</taxon>
    </lineage>
</organism>
<accession>A0A1V3Y3B6</accession>
<evidence type="ECO:0000313" key="5">
    <source>
        <dbReference type="EMBL" id="PKZ91674.1"/>
    </source>
</evidence>
<dbReference type="GeneID" id="48925272"/>
<feature type="transmembrane region" description="Helical" evidence="3">
    <location>
        <begin position="12"/>
        <end position="31"/>
    </location>
</feature>
<dbReference type="GO" id="GO:0030420">
    <property type="term" value="P:establishment of competence for transformation"/>
    <property type="evidence" value="ECO:0007669"/>
    <property type="project" value="UniProtKB-KW"/>
</dbReference>
<dbReference type="EMBL" id="CP071801">
    <property type="protein sequence ID" value="QTD66886.1"/>
    <property type="molecule type" value="Genomic_DNA"/>
</dbReference>
<dbReference type="InterPro" id="IPR012902">
    <property type="entry name" value="N_methyl_site"/>
</dbReference>
<dbReference type="RefSeq" id="WP_020807902.1">
    <property type="nucleotide sequence ID" value="NZ_CABHMU010000001.1"/>
</dbReference>
<name>A0A1V3Y3B6_LACGS</name>
<comment type="subcellular location">
    <subcellularLocation>
        <location evidence="1">Cell surface</location>
    </subcellularLocation>
</comment>
<keyword evidence="3" id="KW-0472">Membrane</keyword>
<evidence type="ECO:0000313" key="8">
    <source>
        <dbReference type="Proteomes" id="UP000234740"/>
    </source>
</evidence>
<sequence>MIFKRIKAFTLIETIVTLTIICLLVLMPTLYVKNIKEQIILDSTTRQIRSTINKYLHLSTVEKKSYFLSYFDNNSSIQIMEPHQVSKVYLNRHVRVYNFDNLYISNRGTISPRTITVKSGSKEKKIKIQMTWGRMVEE</sequence>
<proteinExistence type="predicted"/>
<dbReference type="AlphaFoldDB" id="A0A1V3Y3B6"/>
<evidence type="ECO:0000313" key="4">
    <source>
        <dbReference type="EMBL" id="ART98815.1"/>
    </source>
</evidence>
<evidence type="ECO:0000256" key="3">
    <source>
        <dbReference type="SAM" id="Phobius"/>
    </source>
</evidence>
<dbReference type="Proteomes" id="UP000234740">
    <property type="component" value="Unassembled WGS sequence"/>
</dbReference>
<reference evidence="4 7" key="1">
    <citation type="submission" date="2017-05" db="EMBL/GenBank/DDBJ databases">
        <authorList>
            <person name="Oh N.-S."/>
        </authorList>
    </citation>
    <scope>NUCLEOTIDE SEQUENCE [LARGE SCALE GENOMIC DNA]</scope>
    <source>
        <strain evidence="4 7">4M13</strain>
    </source>
</reference>
<evidence type="ECO:0000256" key="2">
    <source>
        <dbReference type="ARBA" id="ARBA00023287"/>
    </source>
</evidence>
<keyword evidence="3" id="KW-1133">Transmembrane helix</keyword>
<keyword evidence="3" id="KW-0812">Transmembrane</keyword>
<reference evidence="5 8" key="2">
    <citation type="submission" date="2017-12" db="EMBL/GenBank/DDBJ databases">
        <title>Phylogenetic diversity of female urinary microbiome.</title>
        <authorList>
            <person name="Thomas-White K."/>
            <person name="Wolfe A.J."/>
        </authorList>
    </citation>
    <scope>NUCLEOTIDE SEQUENCE [LARGE SCALE GENOMIC DNA]</scope>
    <source>
        <strain evidence="5 8">UMB0099</strain>
    </source>
</reference>
<dbReference type="Proteomes" id="UP000195798">
    <property type="component" value="Chromosome"/>
</dbReference>
<reference evidence="6" key="3">
    <citation type="submission" date="2021-03" db="EMBL/GenBank/DDBJ databases">
        <title>Whole genome sequence of Lactobacillus gasseri HL75.</title>
        <authorList>
            <person name="Kim J.-M."/>
            <person name="Chung S.H."/>
            <person name="Kim J.-S."/>
        </authorList>
    </citation>
    <scope>NUCLEOTIDE SEQUENCE</scope>
    <source>
        <strain evidence="6">HL75</strain>
    </source>
</reference>
<dbReference type="NCBIfam" id="TIGR02532">
    <property type="entry name" value="IV_pilin_GFxxxE"/>
    <property type="match status" value="1"/>
</dbReference>
<dbReference type="EMBL" id="PKKC01000001">
    <property type="protein sequence ID" value="PKZ91674.1"/>
    <property type="molecule type" value="Genomic_DNA"/>
</dbReference>
<dbReference type="GO" id="GO:0009986">
    <property type="term" value="C:cell surface"/>
    <property type="evidence" value="ECO:0007669"/>
    <property type="project" value="UniProtKB-SubCell"/>
</dbReference>
<dbReference type="Proteomes" id="UP000663932">
    <property type="component" value="Chromosome"/>
</dbReference>
<evidence type="ECO:0000313" key="6">
    <source>
        <dbReference type="EMBL" id="QTD66886.1"/>
    </source>
</evidence>
<dbReference type="Pfam" id="PF07963">
    <property type="entry name" value="N_methyl"/>
    <property type="match status" value="1"/>
</dbReference>
<gene>
    <name evidence="4" type="ORF">CCE30_07840</name>
    <name evidence="5" type="ORF">CYJ86_04160</name>
    <name evidence="6" type="ORF">J3E67_001262</name>
</gene>
<dbReference type="OrthoDB" id="2322090at2"/>